<dbReference type="PANTHER" id="PTHR13710">
    <property type="entry name" value="DNA HELICASE RECQ FAMILY MEMBER"/>
    <property type="match status" value="1"/>
</dbReference>
<dbReference type="PANTHER" id="PTHR13710:SF105">
    <property type="entry name" value="ATP-DEPENDENT DNA HELICASE Q1"/>
    <property type="match status" value="1"/>
</dbReference>
<evidence type="ECO:0000256" key="6">
    <source>
        <dbReference type="ARBA" id="ARBA00023125"/>
    </source>
</evidence>
<dbReference type="AlphaFoldDB" id="B8BY24"/>
<dbReference type="SMART" id="SM00490">
    <property type="entry name" value="HELICc"/>
    <property type="match status" value="1"/>
</dbReference>
<dbReference type="GO" id="GO:0005694">
    <property type="term" value="C:chromosome"/>
    <property type="evidence" value="ECO:0000318"/>
    <property type="project" value="GO_Central"/>
</dbReference>
<dbReference type="Gene3D" id="1.10.10.10">
    <property type="entry name" value="Winged helix-like DNA-binding domain superfamily/Winged helix DNA-binding domain"/>
    <property type="match status" value="1"/>
</dbReference>
<dbReference type="FunFam" id="1.10.10.10:FF:001149">
    <property type="entry name" value="ATP-dependent DNA helicase"/>
    <property type="match status" value="1"/>
</dbReference>
<dbReference type="GO" id="GO:0000724">
    <property type="term" value="P:double-strand break repair via homologous recombination"/>
    <property type="evidence" value="ECO:0000318"/>
    <property type="project" value="GO_Central"/>
</dbReference>
<dbReference type="FunFam" id="3.40.50.300:FF:001389">
    <property type="entry name" value="ATP-dependent DNA helicase RecQ"/>
    <property type="match status" value="1"/>
</dbReference>
<dbReference type="EMBL" id="CM000640">
    <property type="protein sequence ID" value="EED94302.1"/>
    <property type="molecule type" value="Genomic_DNA"/>
</dbReference>
<evidence type="ECO:0000256" key="2">
    <source>
        <dbReference type="ARBA" id="ARBA00022741"/>
    </source>
</evidence>
<evidence type="ECO:0000313" key="13">
    <source>
        <dbReference type="Proteomes" id="UP000001449"/>
    </source>
</evidence>
<evidence type="ECO:0000256" key="4">
    <source>
        <dbReference type="ARBA" id="ARBA00022806"/>
    </source>
</evidence>
<dbReference type="FunCoup" id="B8BY24">
    <property type="interactions" value="375"/>
</dbReference>
<dbReference type="GO" id="GO:0003677">
    <property type="term" value="F:DNA binding"/>
    <property type="evidence" value="ECO:0007669"/>
    <property type="project" value="UniProtKB-KW"/>
</dbReference>
<keyword evidence="4 12" id="KW-0347">Helicase</keyword>
<evidence type="ECO:0000259" key="10">
    <source>
        <dbReference type="PROSITE" id="PS51192"/>
    </source>
</evidence>
<dbReference type="CDD" id="cd18794">
    <property type="entry name" value="SF2_C_RecQ"/>
    <property type="match status" value="1"/>
</dbReference>
<dbReference type="Pfam" id="PF00271">
    <property type="entry name" value="Helicase_C"/>
    <property type="match status" value="1"/>
</dbReference>
<dbReference type="Pfam" id="PF00270">
    <property type="entry name" value="DEAD"/>
    <property type="match status" value="1"/>
</dbReference>
<protein>
    <recommendedName>
        <fullName evidence="9">DNA 3'-5' helicase</fullName>
        <ecNumber evidence="9">5.6.2.4</ecNumber>
    </recommendedName>
</protein>
<dbReference type="Gene3D" id="3.40.50.300">
    <property type="entry name" value="P-loop containing nucleotide triphosphate hydrolases"/>
    <property type="match status" value="2"/>
</dbReference>
<dbReference type="InterPro" id="IPR027417">
    <property type="entry name" value="P-loop_NTPase"/>
</dbReference>
<evidence type="ECO:0000256" key="8">
    <source>
        <dbReference type="ARBA" id="ARBA00034617"/>
    </source>
</evidence>
<dbReference type="HOGENOM" id="CLU_001103_12_5_1"/>
<keyword evidence="3" id="KW-0378">Hydrolase</keyword>
<evidence type="ECO:0000256" key="1">
    <source>
        <dbReference type="ARBA" id="ARBA00005446"/>
    </source>
</evidence>
<keyword evidence="2" id="KW-0547">Nucleotide-binding</keyword>
<gene>
    <name evidence="12" type="primary">DHC1_1</name>
    <name evidence="12" type="ORF">THAPSDRAFT_261829</name>
</gene>
<keyword evidence="7" id="KW-0413">Isomerase</keyword>
<dbReference type="OMA" id="EYLVAWC"/>
<dbReference type="InterPro" id="IPR011545">
    <property type="entry name" value="DEAD/DEAH_box_helicase_dom"/>
</dbReference>
<comment type="similarity">
    <text evidence="1">Belongs to the helicase family. RecQ subfamily.</text>
</comment>
<feature type="non-terminal residue" evidence="12">
    <location>
        <position position="515"/>
    </location>
</feature>
<comment type="catalytic activity">
    <reaction evidence="8">
        <text>Couples ATP hydrolysis with the unwinding of duplex DNA by translocating in the 3'-5' direction.</text>
        <dbReference type="EC" id="5.6.2.4"/>
    </reaction>
</comment>
<evidence type="ECO:0000259" key="11">
    <source>
        <dbReference type="PROSITE" id="PS51194"/>
    </source>
</evidence>
<dbReference type="NCBIfam" id="TIGR00614">
    <property type="entry name" value="recQ_fam"/>
    <property type="match status" value="1"/>
</dbReference>
<evidence type="ECO:0000313" key="12">
    <source>
        <dbReference type="EMBL" id="EED94302.1"/>
    </source>
</evidence>
<feature type="domain" description="Helicase C-terminal" evidence="11">
    <location>
        <begin position="238"/>
        <end position="389"/>
    </location>
</feature>
<organism evidence="12 13">
    <name type="scientific">Thalassiosira pseudonana</name>
    <name type="common">Marine diatom</name>
    <name type="synonym">Cyclotella nana</name>
    <dbReference type="NCBI Taxonomy" id="35128"/>
    <lineage>
        <taxon>Eukaryota</taxon>
        <taxon>Sar</taxon>
        <taxon>Stramenopiles</taxon>
        <taxon>Ochrophyta</taxon>
        <taxon>Bacillariophyta</taxon>
        <taxon>Coscinodiscophyceae</taxon>
        <taxon>Thalassiosirophycidae</taxon>
        <taxon>Thalassiosirales</taxon>
        <taxon>Thalassiosiraceae</taxon>
        <taxon>Thalassiosira</taxon>
    </lineage>
</organism>
<evidence type="ECO:0000256" key="9">
    <source>
        <dbReference type="ARBA" id="ARBA00034808"/>
    </source>
</evidence>
<dbReference type="GO" id="GO:0006260">
    <property type="term" value="P:DNA replication"/>
    <property type="evidence" value="ECO:0000318"/>
    <property type="project" value="GO_Central"/>
</dbReference>
<evidence type="ECO:0000256" key="7">
    <source>
        <dbReference type="ARBA" id="ARBA00023235"/>
    </source>
</evidence>
<keyword evidence="13" id="KW-1185">Reference proteome</keyword>
<feature type="domain" description="Helicase ATP-binding" evidence="10">
    <location>
        <begin position="31"/>
        <end position="212"/>
    </location>
</feature>
<dbReference type="KEGG" id="tps:THAPSDRAFT_261829"/>
<dbReference type="PaxDb" id="35128-Thaps261829"/>
<dbReference type="FunFam" id="3.40.50.300:FF:001456">
    <property type="entry name" value="ATP-dependent DNA helicase"/>
    <property type="match status" value="1"/>
</dbReference>
<keyword evidence="5" id="KW-0067">ATP-binding</keyword>
<feature type="non-terminal residue" evidence="12">
    <location>
        <position position="1"/>
    </location>
</feature>
<dbReference type="GO" id="GO:0009378">
    <property type="term" value="F:four-way junction helicase activity"/>
    <property type="evidence" value="ECO:0000318"/>
    <property type="project" value="GO_Central"/>
</dbReference>
<reference evidence="12 13" key="2">
    <citation type="journal article" date="2008" name="Nature">
        <title>The Phaeodactylum genome reveals the evolutionary history of diatom genomes.</title>
        <authorList>
            <person name="Bowler C."/>
            <person name="Allen A.E."/>
            <person name="Badger J.H."/>
            <person name="Grimwood J."/>
            <person name="Jabbari K."/>
            <person name="Kuo A."/>
            <person name="Maheswari U."/>
            <person name="Martens C."/>
            <person name="Maumus F."/>
            <person name="Otillar R.P."/>
            <person name="Rayko E."/>
            <person name="Salamov A."/>
            <person name="Vandepoele K."/>
            <person name="Beszteri B."/>
            <person name="Gruber A."/>
            <person name="Heijde M."/>
            <person name="Katinka M."/>
            <person name="Mock T."/>
            <person name="Valentin K."/>
            <person name="Verret F."/>
            <person name="Berges J.A."/>
            <person name="Brownlee C."/>
            <person name="Cadoret J.P."/>
            <person name="Chiovitti A."/>
            <person name="Choi C.J."/>
            <person name="Coesel S."/>
            <person name="De Martino A."/>
            <person name="Detter J.C."/>
            <person name="Durkin C."/>
            <person name="Falciatore A."/>
            <person name="Fournet J."/>
            <person name="Haruta M."/>
            <person name="Huysman M.J."/>
            <person name="Jenkins B.D."/>
            <person name="Jiroutova K."/>
            <person name="Jorgensen R.E."/>
            <person name="Joubert Y."/>
            <person name="Kaplan A."/>
            <person name="Kroger N."/>
            <person name="Kroth P.G."/>
            <person name="La Roche J."/>
            <person name="Lindquist E."/>
            <person name="Lommer M."/>
            <person name="Martin-Jezequel V."/>
            <person name="Lopez P.J."/>
            <person name="Lucas S."/>
            <person name="Mangogna M."/>
            <person name="McGinnis K."/>
            <person name="Medlin L.K."/>
            <person name="Montsant A."/>
            <person name="Oudot-Le Secq M.P."/>
            <person name="Napoli C."/>
            <person name="Obornik M."/>
            <person name="Parker M.S."/>
            <person name="Petit J.L."/>
            <person name="Porcel B.M."/>
            <person name="Poulsen N."/>
            <person name="Robison M."/>
            <person name="Rychlewski L."/>
            <person name="Rynearson T.A."/>
            <person name="Schmutz J."/>
            <person name="Shapiro H."/>
            <person name="Siaut M."/>
            <person name="Stanley M."/>
            <person name="Sussman M.R."/>
            <person name="Taylor A.R."/>
            <person name="Vardi A."/>
            <person name="von Dassow P."/>
            <person name="Vyverman W."/>
            <person name="Willis A."/>
            <person name="Wyrwicz L.S."/>
            <person name="Rokhsar D.S."/>
            <person name="Weissenbach J."/>
            <person name="Armbrust E.V."/>
            <person name="Green B.R."/>
            <person name="Van de Peer Y."/>
            <person name="Grigoriev I.V."/>
        </authorList>
    </citation>
    <scope>NUCLEOTIDE SEQUENCE [LARGE SCALE GENOMIC DNA]</scope>
    <source>
        <strain evidence="12 13">CCMP1335</strain>
    </source>
</reference>
<name>B8BY24_THAPS</name>
<dbReference type="eggNOG" id="KOG0353">
    <property type="taxonomic scope" value="Eukaryota"/>
</dbReference>
<dbReference type="InParanoid" id="B8BY24"/>
<dbReference type="InterPro" id="IPR004589">
    <property type="entry name" value="DNA_helicase_ATP-dep_RecQ"/>
</dbReference>
<dbReference type="EC" id="5.6.2.4" evidence="9"/>
<dbReference type="InterPro" id="IPR036388">
    <property type="entry name" value="WH-like_DNA-bd_sf"/>
</dbReference>
<sequence>SSKYPWQDRMMHHLRNTFHITNFRDHQHDIINSTLSGHDVFVVMRTGGGKSLTYQLPAVLEAESDKRKVTVVISPLISLIRDQEEQMNEMLPGSALSFTSGLGSAEHNRRWGLVRDRNEGVALIFVTPEKVGKSGRFKGEMEKLNEQGRLGRFVIDECHCACQWGHDFRPDYTKLGIFKHHFPSVPVLAVTATASDRVRDDCIQILRLGKNYRFFRSTANRPNLTYSVKTKPDGKDAIVNDMVDFIKTNHSNQAGIIYTFSRKEADNVADQLCDKGIIARAYHSDVADARKDNIHRSWMRNETQVVVATIAFGLGINKPDVRFVLHHSISKSLEAYYQESGRAGRDGQPADCVLYYSPKDVPKMLGMIHGEAGEPTFWHMVRYGQAHGDDSLCRLAILNILGEADTSQAGMERLERLADQCATTKRRNVGSHCQTVTQVVNTLNMLGEDCTLIQLVAKCKCFLKDNPPAKELNKEECERIIVSMIVEEVLSPKIVYTAYNTNCYIELGRKAHAML</sequence>
<dbReference type="SMART" id="SM00487">
    <property type="entry name" value="DEXDc"/>
    <property type="match status" value="1"/>
</dbReference>
<dbReference type="SUPFAM" id="SSF52540">
    <property type="entry name" value="P-loop containing nucleoside triphosphate hydrolases"/>
    <property type="match status" value="1"/>
</dbReference>
<evidence type="ECO:0000256" key="5">
    <source>
        <dbReference type="ARBA" id="ARBA00022840"/>
    </source>
</evidence>
<dbReference type="GO" id="GO:0005737">
    <property type="term" value="C:cytoplasm"/>
    <property type="evidence" value="ECO:0000318"/>
    <property type="project" value="GO_Central"/>
</dbReference>
<dbReference type="PROSITE" id="PS51192">
    <property type="entry name" value="HELICASE_ATP_BIND_1"/>
    <property type="match status" value="1"/>
</dbReference>
<dbReference type="InterPro" id="IPR014001">
    <property type="entry name" value="Helicase_ATP-bd"/>
</dbReference>
<dbReference type="InterPro" id="IPR001650">
    <property type="entry name" value="Helicase_C-like"/>
</dbReference>
<evidence type="ECO:0000256" key="3">
    <source>
        <dbReference type="ARBA" id="ARBA00022801"/>
    </source>
</evidence>
<dbReference type="RefSeq" id="XP_002288866.1">
    <property type="nucleotide sequence ID" value="XM_002288830.1"/>
</dbReference>
<keyword evidence="6" id="KW-0238">DNA-binding</keyword>
<dbReference type="GO" id="GO:0016787">
    <property type="term" value="F:hydrolase activity"/>
    <property type="evidence" value="ECO:0007669"/>
    <property type="project" value="UniProtKB-KW"/>
</dbReference>
<dbReference type="GO" id="GO:0005524">
    <property type="term" value="F:ATP binding"/>
    <property type="evidence" value="ECO:0007669"/>
    <property type="project" value="UniProtKB-KW"/>
</dbReference>
<dbReference type="GeneID" id="7451694"/>
<dbReference type="PROSITE" id="PS51194">
    <property type="entry name" value="HELICASE_CTER"/>
    <property type="match status" value="1"/>
</dbReference>
<dbReference type="GO" id="GO:0043138">
    <property type="term" value="F:3'-5' DNA helicase activity"/>
    <property type="evidence" value="ECO:0000318"/>
    <property type="project" value="GO_Central"/>
</dbReference>
<dbReference type="Proteomes" id="UP000001449">
    <property type="component" value="Chromosome 3"/>
</dbReference>
<reference evidence="12 13" key="1">
    <citation type="journal article" date="2004" name="Science">
        <title>The genome of the diatom Thalassiosira pseudonana: ecology, evolution, and metabolism.</title>
        <authorList>
            <person name="Armbrust E.V."/>
            <person name="Berges J.A."/>
            <person name="Bowler C."/>
            <person name="Green B.R."/>
            <person name="Martinez D."/>
            <person name="Putnam N.H."/>
            <person name="Zhou S."/>
            <person name="Allen A.E."/>
            <person name="Apt K.E."/>
            <person name="Bechner M."/>
            <person name="Brzezinski M.A."/>
            <person name="Chaal B.K."/>
            <person name="Chiovitti A."/>
            <person name="Davis A.K."/>
            <person name="Demarest M.S."/>
            <person name="Detter J.C."/>
            <person name="Glavina T."/>
            <person name="Goodstein D."/>
            <person name="Hadi M.Z."/>
            <person name="Hellsten U."/>
            <person name="Hildebrand M."/>
            <person name="Jenkins B.D."/>
            <person name="Jurka J."/>
            <person name="Kapitonov V.V."/>
            <person name="Kroger N."/>
            <person name="Lau W.W."/>
            <person name="Lane T.W."/>
            <person name="Larimer F.W."/>
            <person name="Lippmeier J.C."/>
            <person name="Lucas S."/>
            <person name="Medina M."/>
            <person name="Montsant A."/>
            <person name="Obornik M."/>
            <person name="Parker M.S."/>
            <person name="Palenik B."/>
            <person name="Pazour G.J."/>
            <person name="Richardson P.M."/>
            <person name="Rynearson T.A."/>
            <person name="Saito M.A."/>
            <person name="Schwartz D.C."/>
            <person name="Thamatrakoln K."/>
            <person name="Valentin K."/>
            <person name="Vardi A."/>
            <person name="Wilkerson F.P."/>
            <person name="Rokhsar D.S."/>
        </authorList>
    </citation>
    <scope>NUCLEOTIDE SEQUENCE [LARGE SCALE GENOMIC DNA]</scope>
    <source>
        <strain evidence="12 13">CCMP1335</strain>
    </source>
</reference>
<accession>B8BY24</accession>
<proteinExistence type="inferred from homology"/>